<dbReference type="KEGG" id="psey:GU243_02990"/>
<evidence type="ECO:0000313" key="1">
    <source>
        <dbReference type="EMBL" id="QHK18903.1"/>
    </source>
</evidence>
<accession>A0A6P1NIE8</accession>
<protein>
    <recommendedName>
        <fullName evidence="3">Phospholipase D-like domain-containing protein</fullName>
    </recommendedName>
</protein>
<dbReference type="EMBL" id="CP047898">
    <property type="protein sequence ID" value="QHK18903.1"/>
    <property type="molecule type" value="Genomic_DNA"/>
</dbReference>
<evidence type="ECO:0000313" key="2">
    <source>
        <dbReference type="Proteomes" id="UP000464186"/>
    </source>
</evidence>
<gene>
    <name evidence="1" type="ORF">GU243_02990</name>
</gene>
<proteinExistence type="predicted"/>
<dbReference type="Proteomes" id="UP000464186">
    <property type="component" value="Chromosome"/>
</dbReference>
<keyword evidence="2" id="KW-1185">Reference proteome</keyword>
<name>A0A6P1NIE8_9MICC</name>
<dbReference type="AlphaFoldDB" id="A0A6P1NIE8"/>
<evidence type="ECO:0008006" key="3">
    <source>
        <dbReference type="Google" id="ProtNLM"/>
    </source>
</evidence>
<reference evidence="1 2" key="1">
    <citation type="submission" date="2020-01" db="EMBL/GenBank/DDBJ databases">
        <title>Pseudarthrobacter psychrotolerans sp. nov., isolated from antarctic soil.</title>
        <authorList>
            <person name="Shin Y."/>
            <person name="Park W."/>
        </authorList>
    </citation>
    <scope>NUCLEOTIDE SEQUENCE [LARGE SCALE GENOMIC DNA]</scope>
    <source>
        <strain evidence="1 2">YJ56</strain>
    </source>
</reference>
<organism evidence="1 2">
    <name type="scientific">Pseudarthrobacter psychrotolerans</name>
    <dbReference type="NCBI Taxonomy" id="2697569"/>
    <lineage>
        <taxon>Bacteria</taxon>
        <taxon>Bacillati</taxon>
        <taxon>Actinomycetota</taxon>
        <taxon>Actinomycetes</taxon>
        <taxon>Micrococcales</taxon>
        <taxon>Micrococcaceae</taxon>
        <taxon>Pseudarthrobacter</taxon>
    </lineage>
</organism>
<sequence length="323" mass="35586">MMNEGLIHTRAADWLNEAIGDVDGDVYLASPFLSFDVCNHLARTAGPSDSNWQLFTCLDPSAVANGYLSIDGLRELKQSGVTLSHVERLHAKTFIVGSRGFLGSANLTGAGLGSSKAANVEVGVDLGAAQVEAVRKAMGTWVSRDVTEKDLEKLLIQAQQLTRADASASDDLDSESALVLVEQLLLDARDKNRTLWLKSEFGEPALDQWRSDWFFGSPAKGRPSIKTGDLVIICAQTRDCYAVVEVTSEPELLPDDYREERGDEADRWPWVSRTMPRFVPDELLELKAHELVRSTGGLQNGHIRLRFDQFTNAVRSLARLVTD</sequence>
<dbReference type="Gene3D" id="3.30.870.10">
    <property type="entry name" value="Endonuclease Chain A"/>
    <property type="match status" value="1"/>
</dbReference>